<dbReference type="GO" id="GO:0003700">
    <property type="term" value="F:DNA-binding transcription factor activity"/>
    <property type="evidence" value="ECO:0007669"/>
    <property type="project" value="InterPro"/>
</dbReference>
<evidence type="ECO:0000313" key="7">
    <source>
        <dbReference type="EMBL" id="MDP1421212.1"/>
    </source>
</evidence>
<dbReference type="InterPro" id="IPR000551">
    <property type="entry name" value="MerR-type_HTH_dom"/>
</dbReference>
<name>A0AA90PAY0_9BACI</name>
<keyword evidence="2" id="KW-0805">Transcription regulation</keyword>
<keyword evidence="1" id="KW-0678">Repressor</keyword>
<dbReference type="CDD" id="cd01107">
    <property type="entry name" value="HTH_BmrR"/>
    <property type="match status" value="1"/>
</dbReference>
<proteinExistence type="predicted"/>
<evidence type="ECO:0000259" key="6">
    <source>
        <dbReference type="PROSITE" id="PS50937"/>
    </source>
</evidence>
<accession>A0AA90PAY0</accession>
<dbReference type="AlphaFoldDB" id="A0AA90PAY0"/>
<dbReference type="Gene3D" id="3.20.80.10">
    <property type="entry name" value="Regulatory factor, effector binding domain"/>
    <property type="match status" value="1"/>
</dbReference>
<dbReference type="InterPro" id="IPR009061">
    <property type="entry name" value="DNA-bd_dom_put_sf"/>
</dbReference>
<keyword evidence="5" id="KW-0175">Coiled coil</keyword>
<evidence type="ECO:0000256" key="3">
    <source>
        <dbReference type="ARBA" id="ARBA00023125"/>
    </source>
</evidence>
<dbReference type="SUPFAM" id="SSF55136">
    <property type="entry name" value="Probable bacterial effector-binding domain"/>
    <property type="match status" value="1"/>
</dbReference>
<dbReference type="InterPro" id="IPR047057">
    <property type="entry name" value="MerR_fam"/>
</dbReference>
<dbReference type="Pfam" id="PF13411">
    <property type="entry name" value="MerR_1"/>
    <property type="match status" value="1"/>
</dbReference>
<dbReference type="GO" id="GO:0003677">
    <property type="term" value="F:DNA binding"/>
    <property type="evidence" value="ECO:0007669"/>
    <property type="project" value="UniProtKB-KW"/>
</dbReference>
<dbReference type="Proteomes" id="UP001178277">
    <property type="component" value="Unassembled WGS sequence"/>
</dbReference>
<evidence type="ECO:0000256" key="4">
    <source>
        <dbReference type="ARBA" id="ARBA00023163"/>
    </source>
</evidence>
<feature type="domain" description="HTH merR-type" evidence="6">
    <location>
        <begin position="4"/>
        <end position="74"/>
    </location>
</feature>
<dbReference type="InterPro" id="IPR011256">
    <property type="entry name" value="Reg_factor_effector_dom_sf"/>
</dbReference>
<evidence type="ECO:0000313" key="8">
    <source>
        <dbReference type="Proteomes" id="UP001178277"/>
    </source>
</evidence>
<evidence type="ECO:0000256" key="2">
    <source>
        <dbReference type="ARBA" id="ARBA00023015"/>
    </source>
</evidence>
<organism evidence="7 8">
    <name type="scientific">Peribacillus simplex</name>
    <dbReference type="NCBI Taxonomy" id="1478"/>
    <lineage>
        <taxon>Bacteria</taxon>
        <taxon>Bacillati</taxon>
        <taxon>Bacillota</taxon>
        <taxon>Bacilli</taxon>
        <taxon>Bacillales</taxon>
        <taxon>Bacillaceae</taxon>
        <taxon>Peribacillus</taxon>
    </lineage>
</organism>
<feature type="coiled-coil region" evidence="5">
    <location>
        <begin position="74"/>
        <end position="108"/>
    </location>
</feature>
<comment type="caution">
    <text evidence="7">The sequence shown here is derived from an EMBL/GenBank/DDBJ whole genome shotgun (WGS) entry which is preliminary data.</text>
</comment>
<dbReference type="PANTHER" id="PTHR30204:SF69">
    <property type="entry name" value="MERR-FAMILY TRANSCRIPTIONAL REGULATOR"/>
    <property type="match status" value="1"/>
</dbReference>
<dbReference type="SUPFAM" id="SSF46955">
    <property type="entry name" value="Putative DNA-binding domain"/>
    <property type="match status" value="1"/>
</dbReference>
<dbReference type="EMBL" id="JAUUTP010000035">
    <property type="protein sequence ID" value="MDP1421212.1"/>
    <property type="molecule type" value="Genomic_DNA"/>
</dbReference>
<dbReference type="PROSITE" id="PS50937">
    <property type="entry name" value="HTH_MERR_2"/>
    <property type="match status" value="1"/>
</dbReference>
<dbReference type="PANTHER" id="PTHR30204">
    <property type="entry name" value="REDOX-CYCLING DRUG-SENSING TRANSCRIPTIONAL ACTIVATOR SOXR"/>
    <property type="match status" value="1"/>
</dbReference>
<protein>
    <submittedName>
        <fullName evidence="7">Helix-turn-helix domain-containing protein</fullName>
    </submittedName>
</protein>
<sequence length="287" mass="33403">MQNKLSIGEMAKLRSVTVDTLRHYDKIGLLKPYHIDPETGYRYYSISQYEVLGTIKELRRIGFSLGEIKQFLTNRNVKKSVQSLKESMANIQEEIKKLQDIHNILLTRLYNIEHFTDSYRNSDIVIKQFEEREYIQLARSVSWEDTESLYLGFLELENRIGGTIPALASNKFGDFINKEYFDKIRQSSDFSGNLGAYQSQLFILVQDGESEQPTQKIEKGQFLCSYYGGLTREKMLSQLKKLLHHCDTHGYVITGDAFRIMQVDISLTDQYDEAFYEIQIPIQDKVN</sequence>
<dbReference type="Gene3D" id="1.10.1660.10">
    <property type="match status" value="1"/>
</dbReference>
<dbReference type="RefSeq" id="WP_305162247.1">
    <property type="nucleotide sequence ID" value="NZ_JAUUTP010000035.1"/>
</dbReference>
<dbReference type="SMART" id="SM00422">
    <property type="entry name" value="HTH_MERR"/>
    <property type="match status" value="1"/>
</dbReference>
<evidence type="ECO:0000256" key="5">
    <source>
        <dbReference type="SAM" id="Coils"/>
    </source>
</evidence>
<gene>
    <name evidence="7" type="ORF">Q8G35_23265</name>
</gene>
<reference evidence="7" key="1">
    <citation type="submission" date="2023-07" db="EMBL/GenBank/DDBJ databases">
        <title>Murine gut Bacillus species.</title>
        <authorList>
            <person name="Gutman E."/>
            <person name="Hashuel R."/>
            <person name="Litvak Y."/>
        </authorList>
    </citation>
    <scope>NUCLEOTIDE SEQUENCE</scope>
    <source>
        <strain evidence="7">RU283</strain>
    </source>
</reference>
<keyword evidence="4" id="KW-0804">Transcription</keyword>
<evidence type="ECO:0000256" key="1">
    <source>
        <dbReference type="ARBA" id="ARBA00022491"/>
    </source>
</evidence>
<keyword evidence="3" id="KW-0238">DNA-binding</keyword>